<reference evidence="2 3" key="1">
    <citation type="submission" date="2018-09" db="EMBL/GenBank/DDBJ databases">
        <title>Mesorhizobium carmichaelinearum sp. nov. isolated from Carmichaelinea spp. root nodules in New Zealand.</title>
        <authorList>
            <person name="De Meyer S.E."/>
        </authorList>
    </citation>
    <scope>NUCLEOTIDE SEQUENCE [LARGE SCALE GENOMIC DNA]</scope>
    <source>
        <strain evidence="2 3">ICMP19557</strain>
    </source>
</reference>
<evidence type="ECO:0000313" key="3">
    <source>
        <dbReference type="Proteomes" id="UP000272706"/>
    </source>
</evidence>
<feature type="compositionally biased region" description="Basic and acidic residues" evidence="1">
    <location>
        <begin position="16"/>
        <end position="25"/>
    </location>
</feature>
<sequence length="164" mass="17256">MAEDPATTSALVRQNLADRHTKARTETQGANQERAGIKFHQVVAGNDTRSAALDAVLRELPNKQASVSMPELLDATGRREHVGSGTTFNHAIKEALSSASPSVALFDMARSLGAASSENSGRALQDSSFSINGITRPQSLSPSEQRTAAWAALCKKWAVSPAGG</sequence>
<protein>
    <submittedName>
        <fullName evidence="2">Uncharacterized protein</fullName>
    </submittedName>
</protein>
<accession>A0A3A5L7V2</accession>
<dbReference type="OrthoDB" id="8450344at2"/>
<dbReference type="RefSeq" id="WP_120014292.1">
    <property type="nucleotide sequence ID" value="NZ_QZWZ01000007.1"/>
</dbReference>
<keyword evidence="3" id="KW-1185">Reference proteome</keyword>
<dbReference type="EMBL" id="QZWZ01000007">
    <property type="protein sequence ID" value="RJT40079.1"/>
    <property type="molecule type" value="Genomic_DNA"/>
</dbReference>
<dbReference type="Proteomes" id="UP000272706">
    <property type="component" value="Unassembled WGS sequence"/>
</dbReference>
<evidence type="ECO:0000313" key="2">
    <source>
        <dbReference type="EMBL" id="RJT40079.1"/>
    </source>
</evidence>
<evidence type="ECO:0000256" key="1">
    <source>
        <dbReference type="SAM" id="MobiDB-lite"/>
    </source>
</evidence>
<name>A0A3A5L7V2_9HYPH</name>
<gene>
    <name evidence="2" type="ORF">D3227_11950</name>
</gene>
<comment type="caution">
    <text evidence="2">The sequence shown here is derived from an EMBL/GenBank/DDBJ whole genome shotgun (WGS) entry which is preliminary data.</text>
</comment>
<proteinExistence type="predicted"/>
<feature type="region of interest" description="Disordered" evidence="1">
    <location>
        <begin position="1"/>
        <end position="34"/>
    </location>
</feature>
<dbReference type="AlphaFoldDB" id="A0A3A5L7V2"/>
<organism evidence="2 3">
    <name type="scientific">Mesorhizobium waimense</name>
    <dbReference type="NCBI Taxonomy" id="1300307"/>
    <lineage>
        <taxon>Bacteria</taxon>
        <taxon>Pseudomonadati</taxon>
        <taxon>Pseudomonadota</taxon>
        <taxon>Alphaproteobacteria</taxon>
        <taxon>Hyphomicrobiales</taxon>
        <taxon>Phyllobacteriaceae</taxon>
        <taxon>Mesorhizobium</taxon>
    </lineage>
</organism>
<feature type="compositionally biased region" description="Polar residues" evidence="1">
    <location>
        <begin position="1"/>
        <end position="12"/>
    </location>
</feature>